<dbReference type="Proteomes" id="UP000009336">
    <property type="component" value="Unassembled WGS sequence"/>
</dbReference>
<dbReference type="STRING" id="1141662.OOA_10413"/>
<dbReference type="HOGENOM" id="CLU_3028699_0_0_6"/>
<proteinExistence type="predicted"/>
<dbReference type="PATRIC" id="fig|1141662.3.peg.2118"/>
<sequence>MLPRKELDAKNLREAVERNWEANRECLENEGYDSKLLNEKLDKIHELNEAKGLYK</sequence>
<keyword evidence="2" id="KW-1185">Reference proteome</keyword>
<organism evidence="1 2">
    <name type="scientific">Providencia burhodogranariea DSM 19968</name>
    <dbReference type="NCBI Taxonomy" id="1141662"/>
    <lineage>
        <taxon>Bacteria</taxon>
        <taxon>Pseudomonadati</taxon>
        <taxon>Pseudomonadota</taxon>
        <taxon>Gammaproteobacteria</taxon>
        <taxon>Enterobacterales</taxon>
        <taxon>Morganellaceae</taxon>
        <taxon>Providencia</taxon>
    </lineage>
</organism>
<evidence type="ECO:0000313" key="1">
    <source>
        <dbReference type="EMBL" id="EKT61708.1"/>
    </source>
</evidence>
<protein>
    <submittedName>
        <fullName evidence="1">Uncharacterized protein</fullName>
    </submittedName>
</protein>
<name>K8WM66_9GAMM</name>
<reference evidence="1 2" key="1">
    <citation type="journal article" date="2012" name="BMC Genomics">
        <title>Comparative genomics of bacteria in the genus Providencia isolated from wild Drosophila melanogaster.</title>
        <authorList>
            <person name="Galac M.R."/>
            <person name="Lazzaro B.P."/>
        </authorList>
    </citation>
    <scope>NUCLEOTIDE SEQUENCE [LARGE SCALE GENOMIC DNA]</scope>
    <source>
        <strain evidence="1 2">DSM 19968</strain>
    </source>
</reference>
<dbReference type="AlphaFoldDB" id="K8WM66"/>
<gene>
    <name evidence="1" type="ORF">OOA_10413</name>
</gene>
<accession>K8WM66</accession>
<comment type="caution">
    <text evidence="1">The sequence shown here is derived from an EMBL/GenBank/DDBJ whole genome shotgun (WGS) entry which is preliminary data.</text>
</comment>
<evidence type="ECO:0000313" key="2">
    <source>
        <dbReference type="Proteomes" id="UP000009336"/>
    </source>
</evidence>
<dbReference type="EMBL" id="AKKL01000026">
    <property type="protein sequence ID" value="EKT61708.1"/>
    <property type="molecule type" value="Genomic_DNA"/>
</dbReference>